<dbReference type="SUPFAM" id="SSF57903">
    <property type="entry name" value="FYVE/PHD zinc finger"/>
    <property type="match status" value="1"/>
</dbReference>
<name>A0AAD4P3Y5_PERFH</name>
<keyword evidence="3" id="KW-0862">Zinc</keyword>
<accession>A0AAD4P3Y5</accession>
<evidence type="ECO:0000256" key="1">
    <source>
        <dbReference type="ARBA" id="ARBA00022723"/>
    </source>
</evidence>
<evidence type="ECO:0000256" key="3">
    <source>
        <dbReference type="ARBA" id="ARBA00022833"/>
    </source>
</evidence>
<dbReference type="EMBL" id="SDAM02000167">
    <property type="protein sequence ID" value="KAH6825894.1"/>
    <property type="molecule type" value="Genomic_DNA"/>
</dbReference>
<dbReference type="InterPro" id="IPR011011">
    <property type="entry name" value="Znf_FYVE_PHD"/>
</dbReference>
<evidence type="ECO:0000256" key="2">
    <source>
        <dbReference type="ARBA" id="ARBA00022771"/>
    </source>
</evidence>
<dbReference type="AlphaFoldDB" id="A0AAD4P3Y5"/>
<gene>
    <name evidence="4" type="ORF">C2S53_001331</name>
</gene>
<keyword evidence="5" id="KW-1185">Reference proteome</keyword>
<evidence type="ECO:0000313" key="5">
    <source>
        <dbReference type="Proteomes" id="UP001190926"/>
    </source>
</evidence>
<reference evidence="4 5" key="1">
    <citation type="journal article" date="2021" name="Nat. Commun.">
        <title>Incipient diploidization of the medicinal plant Perilla within 10,000 years.</title>
        <authorList>
            <person name="Zhang Y."/>
            <person name="Shen Q."/>
            <person name="Leng L."/>
            <person name="Zhang D."/>
            <person name="Chen S."/>
            <person name="Shi Y."/>
            <person name="Ning Z."/>
            <person name="Chen S."/>
        </authorList>
    </citation>
    <scope>NUCLEOTIDE SEQUENCE [LARGE SCALE GENOMIC DNA]</scope>
    <source>
        <strain evidence="5">cv. PC099</strain>
    </source>
</reference>
<dbReference type="GO" id="GO:0008270">
    <property type="term" value="F:zinc ion binding"/>
    <property type="evidence" value="ECO:0007669"/>
    <property type="project" value="UniProtKB-KW"/>
</dbReference>
<evidence type="ECO:0000313" key="4">
    <source>
        <dbReference type="EMBL" id="KAH6825894.1"/>
    </source>
</evidence>
<comment type="caution">
    <text evidence="4">The sequence shown here is derived from an EMBL/GenBank/DDBJ whole genome shotgun (WGS) entry which is preliminary data.</text>
</comment>
<dbReference type="PANTHER" id="PTHR34451:SF7">
    <property type="entry name" value="PHD FINGER FAMILY PROTEIN"/>
    <property type="match status" value="1"/>
</dbReference>
<organism evidence="4 5">
    <name type="scientific">Perilla frutescens var. hirtella</name>
    <name type="common">Perilla citriodora</name>
    <name type="synonym">Perilla setoyensis</name>
    <dbReference type="NCBI Taxonomy" id="608512"/>
    <lineage>
        <taxon>Eukaryota</taxon>
        <taxon>Viridiplantae</taxon>
        <taxon>Streptophyta</taxon>
        <taxon>Embryophyta</taxon>
        <taxon>Tracheophyta</taxon>
        <taxon>Spermatophyta</taxon>
        <taxon>Magnoliopsida</taxon>
        <taxon>eudicotyledons</taxon>
        <taxon>Gunneridae</taxon>
        <taxon>Pentapetalae</taxon>
        <taxon>asterids</taxon>
        <taxon>lamiids</taxon>
        <taxon>Lamiales</taxon>
        <taxon>Lamiaceae</taxon>
        <taxon>Nepetoideae</taxon>
        <taxon>Elsholtzieae</taxon>
        <taxon>Perilla</taxon>
    </lineage>
</organism>
<dbReference type="Proteomes" id="UP001190926">
    <property type="component" value="Unassembled WGS sequence"/>
</dbReference>
<keyword evidence="1" id="KW-0479">Metal-binding</keyword>
<dbReference type="PANTHER" id="PTHR34451">
    <property type="entry name" value="PHD FINGER FAMILY PROTEIN"/>
    <property type="match status" value="1"/>
</dbReference>
<protein>
    <submittedName>
        <fullName evidence="4">Uncharacterized protein</fullName>
    </submittedName>
</protein>
<proteinExistence type="predicted"/>
<sequence length="180" mass="19308">MAARECHVCGPVDPINLHNVPHMGVFVALCTACVLRDKPGSFCPVCFDVYDDSSRPAAHSRIMCLRCPALAHLTCLSSPAARYLCSQCSDPSLSFIDLGPPAADGVTAVVFTRDFAKQFLCAAKISAASMHRAAAVARADAEQKVMGAVLARRKAKEAIQRVADLMDNQQTLDQSDVDDE</sequence>
<keyword evidence="2" id="KW-0863">Zinc-finger</keyword>